<sequence length="44" mass="4999">MYLLYFLISGKKSIFVVLSSPIIRTMKEVEQDNSIGHIGKLDLT</sequence>
<organism evidence="1 2">
    <name type="scientific">Petrimonas mucosa</name>
    <dbReference type="NCBI Taxonomy" id="1642646"/>
    <lineage>
        <taxon>Bacteria</taxon>
        <taxon>Pseudomonadati</taxon>
        <taxon>Bacteroidota</taxon>
        <taxon>Bacteroidia</taxon>
        <taxon>Bacteroidales</taxon>
        <taxon>Dysgonomonadaceae</taxon>
        <taxon>Petrimonas</taxon>
    </lineage>
</organism>
<proteinExistence type="predicted"/>
<dbReference type="KEGG" id="pmuc:ING2E5A_1461"/>
<evidence type="ECO:0000313" key="1">
    <source>
        <dbReference type="EMBL" id="SCM57686.1"/>
    </source>
</evidence>
<dbReference type="STRING" id="1642646.ING2E5A_1461"/>
<name>A0A1G4G6X9_9BACT</name>
<dbReference type="EMBL" id="LT608328">
    <property type="protein sequence ID" value="SCM57686.1"/>
    <property type="molecule type" value="Genomic_DNA"/>
</dbReference>
<dbReference type="Proteomes" id="UP000178485">
    <property type="component" value="Chromosome i"/>
</dbReference>
<gene>
    <name evidence="1" type="ORF">ING2E5A_1461</name>
</gene>
<keyword evidence="2" id="KW-1185">Reference proteome</keyword>
<protein>
    <submittedName>
        <fullName evidence="1">Uncharacterized protein</fullName>
    </submittedName>
</protein>
<dbReference type="AlphaFoldDB" id="A0A1G4G6X9"/>
<evidence type="ECO:0000313" key="2">
    <source>
        <dbReference type="Proteomes" id="UP000178485"/>
    </source>
</evidence>
<accession>A0A1G4G6X9</accession>
<reference evidence="1 2" key="1">
    <citation type="submission" date="2016-08" db="EMBL/GenBank/DDBJ databases">
        <authorList>
            <person name="Seilhamer J.J."/>
        </authorList>
    </citation>
    <scope>NUCLEOTIDE SEQUENCE [LARGE SCALE GENOMIC DNA]</scope>
    <source>
        <strain evidence="1">ING2-E5A</strain>
    </source>
</reference>